<proteinExistence type="predicted"/>
<evidence type="ECO:0000313" key="2">
    <source>
        <dbReference type="Proteomes" id="UP000479710"/>
    </source>
</evidence>
<keyword evidence="2" id="KW-1185">Reference proteome</keyword>
<dbReference type="AlphaFoldDB" id="A0A6G1EYG6"/>
<evidence type="ECO:0000313" key="1">
    <source>
        <dbReference type="EMBL" id="KAF0929635.1"/>
    </source>
</evidence>
<sequence length="70" mass="7645">MKSTGGKRAIRPTNASAFKKFKSCMREDVDLAKLECSIKSPTYKGILDILEPTAILGSVRGKGSKDVMRI</sequence>
<dbReference type="EMBL" id="SPHZ02000002">
    <property type="protein sequence ID" value="KAF0929635.1"/>
    <property type="molecule type" value="Genomic_DNA"/>
</dbReference>
<organism evidence="1 2">
    <name type="scientific">Oryza meyeriana var. granulata</name>
    <dbReference type="NCBI Taxonomy" id="110450"/>
    <lineage>
        <taxon>Eukaryota</taxon>
        <taxon>Viridiplantae</taxon>
        <taxon>Streptophyta</taxon>
        <taxon>Embryophyta</taxon>
        <taxon>Tracheophyta</taxon>
        <taxon>Spermatophyta</taxon>
        <taxon>Magnoliopsida</taxon>
        <taxon>Liliopsida</taxon>
        <taxon>Poales</taxon>
        <taxon>Poaceae</taxon>
        <taxon>BOP clade</taxon>
        <taxon>Oryzoideae</taxon>
        <taxon>Oryzeae</taxon>
        <taxon>Oryzinae</taxon>
        <taxon>Oryza</taxon>
        <taxon>Oryza meyeriana</taxon>
    </lineage>
</organism>
<dbReference type="Proteomes" id="UP000479710">
    <property type="component" value="Unassembled WGS sequence"/>
</dbReference>
<gene>
    <name evidence="1" type="ORF">E2562_022993</name>
</gene>
<protein>
    <submittedName>
        <fullName evidence="1">Uncharacterized protein</fullName>
    </submittedName>
</protein>
<name>A0A6G1EYG6_9ORYZ</name>
<reference evidence="1 2" key="1">
    <citation type="submission" date="2019-11" db="EMBL/GenBank/DDBJ databases">
        <title>Whole genome sequence of Oryza granulata.</title>
        <authorList>
            <person name="Li W."/>
        </authorList>
    </citation>
    <scope>NUCLEOTIDE SEQUENCE [LARGE SCALE GENOMIC DNA]</scope>
    <source>
        <strain evidence="2">cv. Menghai</strain>
        <tissue evidence="1">Leaf</tissue>
    </source>
</reference>
<comment type="caution">
    <text evidence="1">The sequence shown here is derived from an EMBL/GenBank/DDBJ whole genome shotgun (WGS) entry which is preliminary data.</text>
</comment>
<accession>A0A6G1EYG6</accession>